<comment type="caution">
    <text evidence="1">The sequence shown here is derived from an EMBL/GenBank/DDBJ whole genome shotgun (WGS) entry which is preliminary data.</text>
</comment>
<sequence length="102" mass="12293">MDAETFDEQKYVDLFPQLQQAYKNVFNRMNEEYDSTLVHGIDQQILNESEPFYDDETEAFYVELPDEPYERLTEVVVAEDRFETVLEEYIEELETELERTFS</sequence>
<gene>
    <name evidence="1" type="ORF">KM295_00505</name>
</gene>
<evidence type="ECO:0000313" key="1">
    <source>
        <dbReference type="EMBL" id="MCQ4331987.1"/>
    </source>
</evidence>
<dbReference type="InterPro" id="IPR043952">
    <property type="entry name" value="DUF5783"/>
</dbReference>
<proteinExistence type="predicted"/>
<dbReference type="AlphaFoldDB" id="A0A9R1D5L3"/>
<dbReference type="Proteomes" id="UP001139494">
    <property type="component" value="Unassembled WGS sequence"/>
</dbReference>
<protein>
    <submittedName>
        <fullName evidence="1">Uncharacterized protein</fullName>
    </submittedName>
</protein>
<dbReference type="EMBL" id="JAHLKM010000001">
    <property type="protein sequence ID" value="MCQ4331987.1"/>
    <property type="molecule type" value="Genomic_DNA"/>
</dbReference>
<accession>A0A9R1D5L3</accession>
<dbReference type="Pfam" id="PF19095">
    <property type="entry name" value="DUF5783"/>
    <property type="match status" value="1"/>
</dbReference>
<name>A0A9R1D5L3_9EURY</name>
<evidence type="ECO:0000313" key="2">
    <source>
        <dbReference type="Proteomes" id="UP001139494"/>
    </source>
</evidence>
<keyword evidence="2" id="KW-1185">Reference proteome</keyword>
<reference evidence="1" key="1">
    <citation type="journal article" date="2023" name="Front. Microbiol.">
        <title>Genomic-based phylogenetic and metabolic analyses of the genus Natronomonas, and description of Natronomonas aquatica sp. nov.</title>
        <authorList>
            <person name="Garcia-Roldan A."/>
            <person name="Duran-Viseras A."/>
            <person name="de la Haba R.R."/>
            <person name="Corral P."/>
            <person name="Sanchez-Porro C."/>
            <person name="Ventosa A."/>
        </authorList>
    </citation>
    <scope>NUCLEOTIDE SEQUENCE</scope>
    <source>
        <strain evidence="1">F2-12</strain>
    </source>
</reference>
<dbReference type="RefSeq" id="WP_256027846.1">
    <property type="nucleotide sequence ID" value="NZ_JAHLKM010000001.1"/>
</dbReference>
<organism evidence="1 2">
    <name type="scientific">Natronomonas aquatica</name>
    <dbReference type="NCBI Taxonomy" id="2841590"/>
    <lineage>
        <taxon>Archaea</taxon>
        <taxon>Methanobacteriati</taxon>
        <taxon>Methanobacteriota</taxon>
        <taxon>Stenosarchaea group</taxon>
        <taxon>Halobacteria</taxon>
        <taxon>Halobacteriales</taxon>
        <taxon>Natronomonadaceae</taxon>
        <taxon>Natronomonas</taxon>
    </lineage>
</organism>